<comment type="caution">
    <text evidence="4">The sequence shown here is derived from an EMBL/GenBank/DDBJ whole genome shotgun (WGS) entry which is preliminary data.</text>
</comment>
<dbReference type="OrthoDB" id="3279at2759"/>
<dbReference type="SUPFAM" id="SSF52047">
    <property type="entry name" value="RNI-like"/>
    <property type="match status" value="1"/>
</dbReference>
<keyword evidence="1" id="KW-0433">Leucine-rich repeat</keyword>
<dbReference type="InterPro" id="IPR036859">
    <property type="entry name" value="CAP-Gly_dom_sf"/>
</dbReference>
<dbReference type="SMART" id="SM01052">
    <property type="entry name" value="CAP_GLY"/>
    <property type="match status" value="1"/>
</dbReference>
<evidence type="ECO:0000313" key="4">
    <source>
        <dbReference type="EMBL" id="KAF6000932.1"/>
    </source>
</evidence>
<keyword evidence="2" id="KW-0677">Repeat</keyword>
<evidence type="ECO:0000313" key="5">
    <source>
        <dbReference type="Proteomes" id="UP000530660"/>
    </source>
</evidence>
<dbReference type="AlphaFoldDB" id="A0A7J7ICV0"/>
<proteinExistence type="predicted"/>
<protein>
    <recommendedName>
        <fullName evidence="3">CAP-Gly domain-containing protein</fullName>
    </recommendedName>
</protein>
<dbReference type="Gene3D" id="3.80.10.10">
    <property type="entry name" value="Ribonuclease Inhibitor"/>
    <property type="match status" value="2"/>
</dbReference>
<dbReference type="Proteomes" id="UP000530660">
    <property type="component" value="Unassembled WGS sequence"/>
</dbReference>
<dbReference type="PANTHER" id="PTHR15454">
    <property type="entry name" value="NISCHARIN RELATED"/>
    <property type="match status" value="1"/>
</dbReference>
<dbReference type="PROSITE" id="PS50245">
    <property type="entry name" value="CAP_GLY_2"/>
    <property type="match status" value="1"/>
</dbReference>
<dbReference type="InterPro" id="IPR032675">
    <property type="entry name" value="LRR_dom_sf"/>
</dbReference>
<evidence type="ECO:0000259" key="3">
    <source>
        <dbReference type="PROSITE" id="PS50245"/>
    </source>
</evidence>
<dbReference type="Gene3D" id="2.30.30.190">
    <property type="entry name" value="CAP Gly-rich-like domain"/>
    <property type="match status" value="1"/>
</dbReference>
<keyword evidence="5" id="KW-1185">Reference proteome</keyword>
<dbReference type="EMBL" id="VWRR01000017">
    <property type="protein sequence ID" value="KAF6000932.1"/>
    <property type="molecule type" value="Genomic_DNA"/>
</dbReference>
<organism evidence="4 5">
    <name type="scientific">Cyanidiococcus yangmingshanensis</name>
    <dbReference type="NCBI Taxonomy" id="2690220"/>
    <lineage>
        <taxon>Eukaryota</taxon>
        <taxon>Rhodophyta</taxon>
        <taxon>Bangiophyceae</taxon>
        <taxon>Cyanidiales</taxon>
        <taxon>Cyanidiaceae</taxon>
        <taxon>Cyanidiococcus</taxon>
    </lineage>
</organism>
<feature type="domain" description="CAP-Gly" evidence="3">
    <location>
        <begin position="28"/>
        <end position="68"/>
    </location>
</feature>
<dbReference type="InterPro" id="IPR000938">
    <property type="entry name" value="CAP-Gly_domain"/>
</dbReference>
<evidence type="ECO:0000256" key="2">
    <source>
        <dbReference type="ARBA" id="ARBA00022737"/>
    </source>
</evidence>
<dbReference type="SUPFAM" id="SSF74924">
    <property type="entry name" value="Cap-Gly domain"/>
    <property type="match status" value="1"/>
</dbReference>
<dbReference type="Pfam" id="PF01302">
    <property type="entry name" value="CAP_GLY"/>
    <property type="match status" value="1"/>
</dbReference>
<name>A0A7J7ICV0_9RHOD</name>
<accession>A0A7J7ICV0</accession>
<reference evidence="4 5" key="1">
    <citation type="journal article" date="2020" name="J. Phycol.">
        <title>Comparative genome analysis reveals Cyanidiococcus gen. nov., a new extremophilic red algal genus sister to Cyanidioschyzon (Cyanidioschyzonaceae, Rhodophyta).</title>
        <authorList>
            <person name="Liu S.-L."/>
            <person name="Chiang Y.-R."/>
            <person name="Yoon H.S."/>
            <person name="Fu H.-Y."/>
        </authorList>
    </citation>
    <scope>NUCLEOTIDE SEQUENCE [LARGE SCALE GENOMIC DNA]</scope>
    <source>
        <strain evidence="4 5">THAL066</strain>
    </source>
</reference>
<evidence type="ECO:0000256" key="1">
    <source>
        <dbReference type="ARBA" id="ARBA00022614"/>
    </source>
</evidence>
<sequence>MRVAYGPARGDLRWRGRLPCIDSGQYEWIGIEWDPGVDAEQHGRHDGTLRGQRYFHCERVPARASFVRADHVQFPQSLGVALDKTYAHGSERSSEPFSVLGVNGATPCVPRRTATLTHTGVAWDPAEQEQLSTRYGSSLRCLDISYGLFEFYEDIAELLQALPELEELDISGNRLRFRNDSTDTALQTAPLVSWTSQSLRILRCNHVGMDLPAATVVYLVRGCVALEELRLHGNRIRLERSLEHPLAFPDALERLYLGANQLRELTHIPASRLRLLDLSENVAFDTIKALDAEASFAPSLHSLNLNDTAFTDLEVLANAKHFPRLGALRLRHLPREHIIARMPCLEKLNGSEISAEERREAELQFLHDWTASTSAASVSKALLLRVAALRSRYGMEAPMPPNHGTTPSNGHPTRILVEFIWLANHQTPLHLDTASDFHRRSIQLAAQTPWWLVVRIAQGQSRWICGCKGRELPPEDVSVHLGQASENGIQLQPETDWLDTLDTLKSTMDGPVYVLIRPKQCQDPIGAKAIPAHQSQHDPPD</sequence>
<dbReference type="GO" id="GO:0005737">
    <property type="term" value="C:cytoplasm"/>
    <property type="evidence" value="ECO:0007669"/>
    <property type="project" value="TreeGrafter"/>
</dbReference>
<gene>
    <name evidence="4" type="ORF">F1559_003073</name>
</gene>